<accession>A0AA86N1E2</accession>
<dbReference type="RefSeq" id="WP_289269492.1">
    <property type="nucleotide sequence ID" value="NZ_OX365700.1"/>
</dbReference>
<gene>
    <name evidence="1" type="ORF">DNFV4_03210</name>
</gene>
<name>A0AA86N1E2_9BACT</name>
<protein>
    <submittedName>
        <fullName evidence="1">Uncharacterized protein</fullName>
    </submittedName>
</protein>
<keyword evidence="2" id="KW-1185">Reference proteome</keyword>
<evidence type="ECO:0000313" key="2">
    <source>
        <dbReference type="Proteomes" id="UP001179121"/>
    </source>
</evidence>
<organism evidence="1 2">
    <name type="scientific">Nitrospira tepida</name>
    <dbReference type="NCBI Taxonomy" id="2973512"/>
    <lineage>
        <taxon>Bacteria</taxon>
        <taxon>Pseudomonadati</taxon>
        <taxon>Nitrospirota</taxon>
        <taxon>Nitrospiria</taxon>
        <taxon>Nitrospirales</taxon>
        <taxon>Nitrospiraceae</taxon>
        <taxon>Nitrospira</taxon>
    </lineage>
</organism>
<dbReference type="KEGG" id="nti:DNFV4_03210"/>
<reference evidence="1" key="1">
    <citation type="submission" date="2022-10" db="EMBL/GenBank/DDBJ databases">
        <authorList>
            <person name="Koch H."/>
        </authorList>
    </citation>
    <scope>NUCLEOTIDE SEQUENCE</scope>
    <source>
        <strain evidence="1">DNF</strain>
    </source>
</reference>
<sequence length="55" mass="6315">MYTKDTLTKEVQDFGRHSEYLLSAVACGTVLSDQDREVIAYYLADIPRTIQIQFT</sequence>
<dbReference type="EMBL" id="OX365700">
    <property type="protein sequence ID" value="CAI4032780.1"/>
    <property type="molecule type" value="Genomic_DNA"/>
</dbReference>
<proteinExistence type="predicted"/>
<dbReference type="AlphaFoldDB" id="A0AA86N1E2"/>
<dbReference type="Proteomes" id="UP001179121">
    <property type="component" value="Chromosome"/>
</dbReference>
<evidence type="ECO:0000313" key="1">
    <source>
        <dbReference type="EMBL" id="CAI4032780.1"/>
    </source>
</evidence>